<feature type="transmembrane region" description="Helical" evidence="1">
    <location>
        <begin position="29"/>
        <end position="49"/>
    </location>
</feature>
<protein>
    <submittedName>
        <fullName evidence="2">Antibiotic ABC transporter</fullName>
    </submittedName>
</protein>
<feature type="transmembrane region" description="Helical" evidence="1">
    <location>
        <begin position="465"/>
        <end position="484"/>
    </location>
</feature>
<evidence type="ECO:0000256" key="1">
    <source>
        <dbReference type="SAM" id="Phobius"/>
    </source>
</evidence>
<dbReference type="RefSeq" id="WP_220561708.1">
    <property type="nucleotide sequence ID" value="NZ_CP074133.1"/>
</dbReference>
<feature type="transmembrane region" description="Helical" evidence="1">
    <location>
        <begin position="437"/>
        <end position="458"/>
    </location>
</feature>
<feature type="transmembrane region" description="Helical" evidence="1">
    <location>
        <begin position="396"/>
        <end position="425"/>
    </location>
</feature>
<keyword evidence="1" id="KW-0472">Membrane</keyword>
<name>A0ABX8BHK2_9ACTN</name>
<accession>A0ABX8BHK2</accession>
<organism evidence="2 3">
    <name type="scientific">Nocardiopsis changdeensis</name>
    <dbReference type="NCBI Taxonomy" id="2831969"/>
    <lineage>
        <taxon>Bacteria</taxon>
        <taxon>Bacillati</taxon>
        <taxon>Actinomycetota</taxon>
        <taxon>Actinomycetes</taxon>
        <taxon>Streptosporangiales</taxon>
        <taxon>Nocardiopsidaceae</taxon>
        <taxon>Nocardiopsis</taxon>
    </lineage>
</organism>
<feature type="transmembrane region" description="Helical" evidence="1">
    <location>
        <begin position="512"/>
        <end position="532"/>
    </location>
</feature>
<feature type="transmembrane region" description="Helical" evidence="1">
    <location>
        <begin position="201"/>
        <end position="226"/>
    </location>
</feature>
<gene>
    <name evidence="2" type="ORF">KGD84_18550</name>
</gene>
<feature type="transmembrane region" description="Helical" evidence="1">
    <location>
        <begin position="305"/>
        <end position="331"/>
    </location>
</feature>
<proteinExistence type="predicted"/>
<feature type="transmembrane region" description="Helical" evidence="1">
    <location>
        <begin position="92"/>
        <end position="112"/>
    </location>
</feature>
<keyword evidence="3" id="KW-1185">Reference proteome</keyword>
<feature type="transmembrane region" description="Helical" evidence="1">
    <location>
        <begin position="246"/>
        <end position="267"/>
    </location>
</feature>
<feature type="transmembrane region" description="Helical" evidence="1">
    <location>
        <begin position="351"/>
        <end position="375"/>
    </location>
</feature>
<dbReference type="Proteomes" id="UP000676079">
    <property type="component" value="Chromosome"/>
</dbReference>
<reference evidence="2 3" key="1">
    <citation type="submission" date="2021-05" db="EMBL/GenBank/DDBJ databases">
        <title>Direct Submission.</title>
        <authorList>
            <person name="Li K."/>
            <person name="Gao J."/>
        </authorList>
    </citation>
    <scope>NUCLEOTIDE SEQUENCE [LARGE SCALE GENOMIC DNA]</scope>
    <source>
        <strain evidence="2 3">Mg02</strain>
    </source>
</reference>
<evidence type="ECO:0000313" key="3">
    <source>
        <dbReference type="Proteomes" id="UP000676079"/>
    </source>
</evidence>
<keyword evidence="1" id="KW-1133">Transmembrane helix</keyword>
<evidence type="ECO:0000313" key="2">
    <source>
        <dbReference type="EMBL" id="QUX20512.1"/>
    </source>
</evidence>
<feature type="transmembrane region" description="Helical" evidence="1">
    <location>
        <begin position="164"/>
        <end position="189"/>
    </location>
</feature>
<dbReference type="EMBL" id="CP074133">
    <property type="protein sequence ID" value="QUX20512.1"/>
    <property type="molecule type" value="Genomic_DNA"/>
</dbReference>
<feature type="transmembrane region" description="Helical" evidence="1">
    <location>
        <begin position="133"/>
        <end position="158"/>
    </location>
</feature>
<sequence length="539" mass="53932">MTAVGARPAGGTAAGAAPLARAVLRRERVLLAVWSLCTVGIALGGVAAAGTTYPTAADRAARWEQLRQIPMFVLFQSRAFDDSAEALAVQQAFGAGTMCAALGAVLLVVRATRGEEGSGRRELLAGLPLGRHADLAAALAVALGAGAAIAAAVAAGLVATGAPAAGSAAFGLVVGAAAWVGAGLAAVAAQFTARTGTAVGLAFGAFYALHLVRGLGAMAGGPALWVTWAVPSGWLENVRPFAGERWWALVPVLLCTAALAAAAFALADRRDPGEGLLPRGRGPARAARSLRSPLALALRSERTSLALWAGAVAGVGLAMGAVGAGAMAEYAGAPWVRAMADALGVAPRDAFFVYVVFVLVFPIAAQAVLAVLRLRREEAAGTAELLLSGPVGRLRWALAHLAVAFLGPAVLLAVLGTAVGAGVFLGGPGSAADLVRFTGLTLSLVPSVWVVAAVAFLAYGALPRLCAALGWAALGTGILVEIAVKTGAVPEVLFLLTSPFAHVNPYYGAPGAAPLVLALLAGALAAAGAWALHRRDMPA</sequence>
<keyword evidence="1" id="KW-0812">Transmembrane</keyword>